<evidence type="ECO:0000313" key="2">
    <source>
        <dbReference type="Proteomes" id="UP000242715"/>
    </source>
</evidence>
<dbReference type="AlphaFoldDB" id="A0A2Z6LRV5"/>
<reference evidence="2" key="1">
    <citation type="journal article" date="2017" name="Front. Plant Sci.">
        <title>Climate Clever Clovers: New Paradigm to Reduce the Environmental Footprint of Ruminants by Breeding Low Methanogenic Forages Utilizing Haplotype Variation.</title>
        <authorList>
            <person name="Kaur P."/>
            <person name="Appels R."/>
            <person name="Bayer P.E."/>
            <person name="Keeble-Gagnere G."/>
            <person name="Wang J."/>
            <person name="Hirakawa H."/>
            <person name="Shirasawa K."/>
            <person name="Vercoe P."/>
            <person name="Stefanova K."/>
            <person name="Durmic Z."/>
            <person name="Nichols P."/>
            <person name="Revell C."/>
            <person name="Isobe S.N."/>
            <person name="Edwards D."/>
            <person name="Erskine W."/>
        </authorList>
    </citation>
    <scope>NUCLEOTIDE SEQUENCE [LARGE SCALE GENOMIC DNA]</scope>
    <source>
        <strain evidence="2">cv. Daliak</strain>
    </source>
</reference>
<accession>A0A2Z6LRV5</accession>
<sequence>MKQGEETDYLAAASLFWESCLFTECHAAGTGISTRASSFLPCDLPLSLKIRSGDPFLSPSQLGVGTEPSTVDRYYAKVEHHRNFADFIINNLDFATLNKNPELRKSVRVPLPNKVSRLCPSVNCGRLSCGSIPSYFTSGSTQPEWEEEGQPNSGPLCTFAEADQSGIFEKGRELLSPKEAVEMKEAGSYRF</sequence>
<keyword evidence="2" id="KW-1185">Reference proteome</keyword>
<protein>
    <submittedName>
        <fullName evidence="1">Uncharacterized protein</fullName>
    </submittedName>
</protein>
<dbReference type="OrthoDB" id="1813598at2759"/>
<dbReference type="Proteomes" id="UP000242715">
    <property type="component" value="Unassembled WGS sequence"/>
</dbReference>
<gene>
    <name evidence="1" type="ORF">TSUD_198730</name>
</gene>
<proteinExistence type="predicted"/>
<dbReference type="EMBL" id="DF973196">
    <property type="protein sequence ID" value="GAU19191.1"/>
    <property type="molecule type" value="Genomic_DNA"/>
</dbReference>
<name>A0A2Z6LRV5_TRISU</name>
<organism evidence="1 2">
    <name type="scientific">Trifolium subterraneum</name>
    <name type="common">Subterranean clover</name>
    <dbReference type="NCBI Taxonomy" id="3900"/>
    <lineage>
        <taxon>Eukaryota</taxon>
        <taxon>Viridiplantae</taxon>
        <taxon>Streptophyta</taxon>
        <taxon>Embryophyta</taxon>
        <taxon>Tracheophyta</taxon>
        <taxon>Spermatophyta</taxon>
        <taxon>Magnoliopsida</taxon>
        <taxon>eudicotyledons</taxon>
        <taxon>Gunneridae</taxon>
        <taxon>Pentapetalae</taxon>
        <taxon>rosids</taxon>
        <taxon>fabids</taxon>
        <taxon>Fabales</taxon>
        <taxon>Fabaceae</taxon>
        <taxon>Papilionoideae</taxon>
        <taxon>50 kb inversion clade</taxon>
        <taxon>NPAAA clade</taxon>
        <taxon>Hologalegina</taxon>
        <taxon>IRL clade</taxon>
        <taxon>Trifolieae</taxon>
        <taxon>Trifolium</taxon>
    </lineage>
</organism>
<evidence type="ECO:0000313" key="1">
    <source>
        <dbReference type="EMBL" id="GAU19191.1"/>
    </source>
</evidence>